<dbReference type="SUPFAM" id="SSF46785">
    <property type="entry name" value="Winged helix' DNA-binding domain"/>
    <property type="match status" value="1"/>
</dbReference>
<proteinExistence type="predicted"/>
<evidence type="ECO:0000313" key="3">
    <source>
        <dbReference type="Proteomes" id="UP000824005"/>
    </source>
</evidence>
<gene>
    <name evidence="2" type="ORF">H9830_02530</name>
</gene>
<dbReference type="GO" id="GO:0006950">
    <property type="term" value="P:response to stress"/>
    <property type="evidence" value="ECO:0007669"/>
    <property type="project" value="TreeGrafter"/>
</dbReference>
<dbReference type="EMBL" id="DXDC01000075">
    <property type="protein sequence ID" value="HIY65135.1"/>
    <property type="molecule type" value="Genomic_DNA"/>
</dbReference>
<dbReference type="InterPro" id="IPR036390">
    <property type="entry name" value="WH_DNA-bd_sf"/>
</dbReference>
<protein>
    <submittedName>
        <fullName evidence="2">MarR family transcriptional regulator</fullName>
    </submittedName>
</protein>
<dbReference type="InterPro" id="IPR039422">
    <property type="entry name" value="MarR/SlyA-like"/>
</dbReference>
<feature type="domain" description="HTH marR-type" evidence="1">
    <location>
        <begin position="40"/>
        <end position="176"/>
    </location>
</feature>
<dbReference type="PRINTS" id="PR00598">
    <property type="entry name" value="HTHMARR"/>
</dbReference>
<dbReference type="SMART" id="SM00347">
    <property type="entry name" value="HTH_MARR"/>
    <property type="match status" value="1"/>
</dbReference>
<dbReference type="PROSITE" id="PS50995">
    <property type="entry name" value="HTH_MARR_2"/>
    <property type="match status" value="1"/>
</dbReference>
<dbReference type="PANTHER" id="PTHR33164:SF43">
    <property type="entry name" value="HTH-TYPE TRANSCRIPTIONAL REPRESSOR YETL"/>
    <property type="match status" value="1"/>
</dbReference>
<dbReference type="AlphaFoldDB" id="A0A9D2C9A3"/>
<reference evidence="2" key="2">
    <citation type="submission" date="2021-04" db="EMBL/GenBank/DDBJ databases">
        <authorList>
            <person name="Gilroy R."/>
        </authorList>
    </citation>
    <scope>NUCLEOTIDE SEQUENCE</scope>
    <source>
        <strain evidence="2">ChiGjej1B1-98</strain>
    </source>
</reference>
<dbReference type="Proteomes" id="UP000824005">
    <property type="component" value="Unassembled WGS sequence"/>
</dbReference>
<dbReference type="PANTHER" id="PTHR33164">
    <property type="entry name" value="TRANSCRIPTIONAL REGULATOR, MARR FAMILY"/>
    <property type="match status" value="1"/>
</dbReference>
<reference evidence="2" key="1">
    <citation type="journal article" date="2021" name="PeerJ">
        <title>Extensive microbial diversity within the chicken gut microbiome revealed by metagenomics and culture.</title>
        <authorList>
            <person name="Gilroy R."/>
            <person name="Ravi A."/>
            <person name="Getino M."/>
            <person name="Pursley I."/>
            <person name="Horton D.L."/>
            <person name="Alikhan N.F."/>
            <person name="Baker D."/>
            <person name="Gharbi K."/>
            <person name="Hall N."/>
            <person name="Watson M."/>
            <person name="Adriaenssens E.M."/>
            <person name="Foster-Nyarko E."/>
            <person name="Jarju S."/>
            <person name="Secka A."/>
            <person name="Antonio M."/>
            <person name="Oren A."/>
            <person name="Chaudhuri R.R."/>
            <person name="La Ragione R."/>
            <person name="Hildebrand F."/>
            <person name="Pallen M.J."/>
        </authorList>
    </citation>
    <scope>NUCLEOTIDE SEQUENCE</scope>
    <source>
        <strain evidence="2">ChiGjej1B1-98</strain>
    </source>
</reference>
<comment type="caution">
    <text evidence="2">The sequence shown here is derived from an EMBL/GenBank/DDBJ whole genome shotgun (WGS) entry which is preliminary data.</text>
</comment>
<dbReference type="Gene3D" id="1.10.10.10">
    <property type="entry name" value="Winged helix-like DNA-binding domain superfamily/Winged helix DNA-binding domain"/>
    <property type="match status" value="1"/>
</dbReference>
<dbReference type="GO" id="GO:0003700">
    <property type="term" value="F:DNA-binding transcription factor activity"/>
    <property type="evidence" value="ECO:0007669"/>
    <property type="project" value="InterPro"/>
</dbReference>
<name>A0A9D2C9A3_9MICO</name>
<accession>A0A9D2C9A3</accession>
<dbReference type="Pfam" id="PF01047">
    <property type="entry name" value="MarR"/>
    <property type="match status" value="1"/>
</dbReference>
<organism evidence="2 3">
    <name type="scientific">Candidatus Agrococcus pullicola</name>
    <dbReference type="NCBI Taxonomy" id="2838429"/>
    <lineage>
        <taxon>Bacteria</taxon>
        <taxon>Bacillati</taxon>
        <taxon>Actinomycetota</taxon>
        <taxon>Actinomycetes</taxon>
        <taxon>Micrococcales</taxon>
        <taxon>Microbacteriaceae</taxon>
        <taxon>Agrococcus</taxon>
    </lineage>
</organism>
<sequence>MTEAAAQTERKRALIHQEHLGPSRETITEEGFDEATVQETIELLRALHAWHVAAEEHSAASQRGMRLGSTDMRAIRYLMACKREGVIVTSGMLAEHLAITGPSVTKMLDRLEQYGHVRRMPHPRDRRAVSVEVTEQTSERARNTIGSDHARRFEVIARLSSGERQAATKLLRKLSALPVIEHEPEH</sequence>
<evidence type="ECO:0000313" key="2">
    <source>
        <dbReference type="EMBL" id="HIY65135.1"/>
    </source>
</evidence>
<dbReference type="InterPro" id="IPR036388">
    <property type="entry name" value="WH-like_DNA-bd_sf"/>
</dbReference>
<dbReference type="InterPro" id="IPR000835">
    <property type="entry name" value="HTH_MarR-typ"/>
</dbReference>
<evidence type="ECO:0000259" key="1">
    <source>
        <dbReference type="PROSITE" id="PS50995"/>
    </source>
</evidence>